<dbReference type="Proteomes" id="UP000287651">
    <property type="component" value="Unassembled WGS sequence"/>
</dbReference>
<feature type="non-terminal residue" evidence="1">
    <location>
        <position position="1"/>
    </location>
</feature>
<protein>
    <submittedName>
        <fullName evidence="1">Uncharacterized protein</fullName>
    </submittedName>
</protein>
<organism evidence="1 2">
    <name type="scientific">Ensete ventricosum</name>
    <name type="common">Abyssinian banana</name>
    <name type="synonym">Musa ensete</name>
    <dbReference type="NCBI Taxonomy" id="4639"/>
    <lineage>
        <taxon>Eukaryota</taxon>
        <taxon>Viridiplantae</taxon>
        <taxon>Streptophyta</taxon>
        <taxon>Embryophyta</taxon>
        <taxon>Tracheophyta</taxon>
        <taxon>Spermatophyta</taxon>
        <taxon>Magnoliopsida</taxon>
        <taxon>Liliopsida</taxon>
        <taxon>Zingiberales</taxon>
        <taxon>Musaceae</taxon>
        <taxon>Ensete</taxon>
    </lineage>
</organism>
<name>A0A426ZKH0_ENSVE</name>
<reference evidence="1 2" key="1">
    <citation type="journal article" date="2014" name="Agronomy (Basel)">
        <title>A Draft Genome Sequence for Ensete ventricosum, the Drought-Tolerant Tree Against Hunger.</title>
        <authorList>
            <person name="Harrison J."/>
            <person name="Moore K.A."/>
            <person name="Paszkiewicz K."/>
            <person name="Jones T."/>
            <person name="Grant M."/>
            <person name="Ambacheew D."/>
            <person name="Muzemil S."/>
            <person name="Studholme D.J."/>
        </authorList>
    </citation>
    <scope>NUCLEOTIDE SEQUENCE [LARGE SCALE GENOMIC DNA]</scope>
</reference>
<accession>A0A426ZKH0</accession>
<dbReference type="AlphaFoldDB" id="A0A426ZKH0"/>
<evidence type="ECO:0000313" key="2">
    <source>
        <dbReference type="Proteomes" id="UP000287651"/>
    </source>
</evidence>
<gene>
    <name evidence="1" type="ORF">B296_00008940</name>
</gene>
<evidence type="ECO:0000313" key="1">
    <source>
        <dbReference type="EMBL" id="RRT64489.1"/>
    </source>
</evidence>
<proteinExistence type="predicted"/>
<sequence>LSRQVALSTLAWVKPKGADRASWALSIISFIISSKDPKISHKYLSTKGHMSNKLAYSKSTCGTTKYTCAKYKIIQSKHKLLHNALG</sequence>
<dbReference type="EMBL" id="AMZH03006172">
    <property type="protein sequence ID" value="RRT64489.1"/>
    <property type="molecule type" value="Genomic_DNA"/>
</dbReference>
<comment type="caution">
    <text evidence="1">The sequence shown here is derived from an EMBL/GenBank/DDBJ whole genome shotgun (WGS) entry which is preliminary data.</text>
</comment>